<dbReference type="EMBL" id="JAAALK010000285">
    <property type="protein sequence ID" value="KAG8064331.1"/>
    <property type="molecule type" value="Genomic_DNA"/>
</dbReference>
<accession>A0A8J5S076</accession>
<dbReference type="AlphaFoldDB" id="A0A8J5S076"/>
<proteinExistence type="predicted"/>
<keyword evidence="2" id="KW-1133">Transmembrane helix</keyword>
<comment type="caution">
    <text evidence="3">The sequence shown here is derived from an EMBL/GenBank/DDBJ whole genome shotgun (WGS) entry which is preliminary data.</text>
</comment>
<organism evidence="3 4">
    <name type="scientific">Zizania palustris</name>
    <name type="common">Northern wild rice</name>
    <dbReference type="NCBI Taxonomy" id="103762"/>
    <lineage>
        <taxon>Eukaryota</taxon>
        <taxon>Viridiplantae</taxon>
        <taxon>Streptophyta</taxon>
        <taxon>Embryophyta</taxon>
        <taxon>Tracheophyta</taxon>
        <taxon>Spermatophyta</taxon>
        <taxon>Magnoliopsida</taxon>
        <taxon>Liliopsida</taxon>
        <taxon>Poales</taxon>
        <taxon>Poaceae</taxon>
        <taxon>BOP clade</taxon>
        <taxon>Oryzoideae</taxon>
        <taxon>Oryzeae</taxon>
        <taxon>Zizaniinae</taxon>
        <taxon>Zizania</taxon>
    </lineage>
</organism>
<keyword evidence="2" id="KW-0812">Transmembrane</keyword>
<keyword evidence="4" id="KW-1185">Reference proteome</keyword>
<feature type="region of interest" description="Disordered" evidence="1">
    <location>
        <begin position="90"/>
        <end position="115"/>
    </location>
</feature>
<evidence type="ECO:0000256" key="2">
    <source>
        <dbReference type="SAM" id="Phobius"/>
    </source>
</evidence>
<feature type="compositionally biased region" description="Low complexity" evidence="1">
    <location>
        <begin position="40"/>
        <end position="49"/>
    </location>
</feature>
<gene>
    <name evidence="3" type="ORF">GUJ93_ZPchr0004g38636</name>
</gene>
<feature type="transmembrane region" description="Helical" evidence="2">
    <location>
        <begin position="262"/>
        <end position="284"/>
    </location>
</feature>
<name>A0A8J5S076_ZIZPA</name>
<reference evidence="3" key="2">
    <citation type="submission" date="2021-02" db="EMBL/GenBank/DDBJ databases">
        <authorList>
            <person name="Kimball J.A."/>
            <person name="Haas M.W."/>
            <person name="Macchietto M."/>
            <person name="Kono T."/>
            <person name="Duquette J."/>
            <person name="Shao M."/>
        </authorList>
    </citation>
    <scope>NUCLEOTIDE SEQUENCE</scope>
    <source>
        <tissue evidence="3">Fresh leaf tissue</tissue>
    </source>
</reference>
<protein>
    <submittedName>
        <fullName evidence="3">Uncharacterized protein</fullName>
    </submittedName>
</protein>
<reference evidence="3" key="1">
    <citation type="journal article" date="2021" name="bioRxiv">
        <title>Whole Genome Assembly and Annotation of Northern Wild Rice, Zizania palustris L., Supports a Whole Genome Duplication in the Zizania Genus.</title>
        <authorList>
            <person name="Haas M."/>
            <person name="Kono T."/>
            <person name="Macchietto M."/>
            <person name="Millas R."/>
            <person name="McGilp L."/>
            <person name="Shao M."/>
            <person name="Duquette J."/>
            <person name="Hirsch C.N."/>
            <person name="Kimball J."/>
        </authorList>
    </citation>
    <scope>NUCLEOTIDE SEQUENCE</scope>
    <source>
        <tissue evidence="3">Fresh leaf tissue</tissue>
    </source>
</reference>
<feature type="region of interest" description="Disordered" evidence="1">
    <location>
        <begin position="40"/>
        <end position="59"/>
    </location>
</feature>
<keyword evidence="2" id="KW-0472">Membrane</keyword>
<sequence length="425" mass="44240">MNSSCLPTCHIGNRSVRSPRSISALAAASDRSVHAAMSTCSTATSAARRGQGHERRRRRSCEHGVRACGGGGGLETRWRELEREWDAYKTGRTSGGRCPTSNRRRSRSATGTPSSAVVTAGSVDASADLLLGLRLRGSPRQLVSSLQRTVSSGSTGSAGVTARLPRHSKNQIGRYDDSSSSGVCSVDAAPMAAVAMSTSCSCSSAVLRCGCGCGCRCGYCHSSTSSCSDGAASLFSLGEQAVAGEATKTAEARWPRGSLGRLVAIAVVGATVVAVIVTASLEFAMDDGRAEFLMIFPNSGWNQFVFAFAIPELNCPNIICNTFMFEVALTATRAAGVAAGAALDHGRDVGAEDLHPDGDAVAVDQLEQAAVAEPSAVGSSARRSRRGVDGGVAGGLPTYRAAPQLEVRLEEFELFAVDRLRGDRR</sequence>
<evidence type="ECO:0000256" key="1">
    <source>
        <dbReference type="SAM" id="MobiDB-lite"/>
    </source>
</evidence>
<evidence type="ECO:0000313" key="3">
    <source>
        <dbReference type="EMBL" id="KAG8064331.1"/>
    </source>
</evidence>
<dbReference type="Proteomes" id="UP000729402">
    <property type="component" value="Unassembled WGS sequence"/>
</dbReference>
<evidence type="ECO:0000313" key="4">
    <source>
        <dbReference type="Proteomes" id="UP000729402"/>
    </source>
</evidence>
<dbReference type="OrthoDB" id="10668387at2759"/>